<organism evidence="4 5">
    <name type="scientific">Chlamydomonas reinhardtii</name>
    <name type="common">Chlamydomonas smithii</name>
    <dbReference type="NCBI Taxonomy" id="3055"/>
    <lineage>
        <taxon>Eukaryota</taxon>
        <taxon>Viridiplantae</taxon>
        <taxon>Chlorophyta</taxon>
        <taxon>core chlorophytes</taxon>
        <taxon>Chlorophyceae</taxon>
        <taxon>CS clade</taxon>
        <taxon>Chlamydomonadales</taxon>
        <taxon>Chlamydomonadaceae</taxon>
        <taxon>Chlamydomonas</taxon>
    </lineage>
</organism>
<accession>A0A2K3E4U6</accession>
<feature type="transmembrane region" description="Helical" evidence="2">
    <location>
        <begin position="319"/>
        <end position="342"/>
    </location>
</feature>
<feature type="transmembrane region" description="Helical" evidence="2">
    <location>
        <begin position="732"/>
        <end position="753"/>
    </location>
</feature>
<feature type="region of interest" description="Disordered" evidence="1">
    <location>
        <begin position="116"/>
        <end position="136"/>
    </location>
</feature>
<feature type="signal peptide" evidence="3">
    <location>
        <begin position="1"/>
        <end position="22"/>
    </location>
</feature>
<protein>
    <submittedName>
        <fullName evidence="4">Uncharacterized protein</fullName>
    </submittedName>
</protein>
<keyword evidence="3" id="KW-0732">Signal</keyword>
<proteinExistence type="predicted"/>
<feature type="chain" id="PRO_5014386057" evidence="3">
    <location>
        <begin position="23"/>
        <end position="826"/>
    </location>
</feature>
<gene>
    <name evidence="4" type="ORF">CHLRE_01g003150v5</name>
</gene>
<dbReference type="Gramene" id="PNW87814">
    <property type="protein sequence ID" value="PNW87814"/>
    <property type="gene ID" value="CHLRE_01g003150v5"/>
</dbReference>
<evidence type="ECO:0000313" key="4">
    <source>
        <dbReference type="EMBL" id="PNW87814.1"/>
    </source>
</evidence>
<reference evidence="4 5" key="1">
    <citation type="journal article" date="2007" name="Science">
        <title>The Chlamydomonas genome reveals the evolution of key animal and plant functions.</title>
        <authorList>
            <person name="Merchant S.S."/>
            <person name="Prochnik S.E."/>
            <person name="Vallon O."/>
            <person name="Harris E.H."/>
            <person name="Karpowicz S.J."/>
            <person name="Witman G.B."/>
            <person name="Terry A."/>
            <person name="Salamov A."/>
            <person name="Fritz-Laylin L.K."/>
            <person name="Marechal-Drouard L."/>
            <person name="Marshall W.F."/>
            <person name="Qu L.H."/>
            <person name="Nelson D.R."/>
            <person name="Sanderfoot A.A."/>
            <person name="Spalding M.H."/>
            <person name="Kapitonov V.V."/>
            <person name="Ren Q."/>
            <person name="Ferris P."/>
            <person name="Lindquist E."/>
            <person name="Shapiro H."/>
            <person name="Lucas S.M."/>
            <person name="Grimwood J."/>
            <person name="Schmutz J."/>
            <person name="Cardol P."/>
            <person name="Cerutti H."/>
            <person name="Chanfreau G."/>
            <person name="Chen C.L."/>
            <person name="Cognat V."/>
            <person name="Croft M.T."/>
            <person name="Dent R."/>
            <person name="Dutcher S."/>
            <person name="Fernandez E."/>
            <person name="Fukuzawa H."/>
            <person name="Gonzalez-Ballester D."/>
            <person name="Gonzalez-Halphen D."/>
            <person name="Hallmann A."/>
            <person name="Hanikenne M."/>
            <person name="Hippler M."/>
            <person name="Inwood W."/>
            <person name="Jabbari K."/>
            <person name="Kalanon M."/>
            <person name="Kuras R."/>
            <person name="Lefebvre P.A."/>
            <person name="Lemaire S.D."/>
            <person name="Lobanov A.V."/>
            <person name="Lohr M."/>
            <person name="Manuell A."/>
            <person name="Meier I."/>
            <person name="Mets L."/>
            <person name="Mittag M."/>
            <person name="Mittelmeier T."/>
            <person name="Moroney J.V."/>
            <person name="Moseley J."/>
            <person name="Napoli C."/>
            <person name="Nedelcu A.M."/>
            <person name="Niyogi K."/>
            <person name="Novoselov S.V."/>
            <person name="Paulsen I.T."/>
            <person name="Pazour G."/>
            <person name="Purton S."/>
            <person name="Ral J.P."/>
            <person name="Riano-Pachon D.M."/>
            <person name="Riekhof W."/>
            <person name="Rymarquis L."/>
            <person name="Schroda M."/>
            <person name="Stern D."/>
            <person name="Umen J."/>
            <person name="Willows R."/>
            <person name="Wilson N."/>
            <person name="Zimmer S.L."/>
            <person name="Allmer J."/>
            <person name="Balk J."/>
            <person name="Bisova K."/>
            <person name="Chen C.J."/>
            <person name="Elias M."/>
            <person name="Gendler K."/>
            <person name="Hauser C."/>
            <person name="Lamb M.R."/>
            <person name="Ledford H."/>
            <person name="Long J.C."/>
            <person name="Minagawa J."/>
            <person name="Page M.D."/>
            <person name="Pan J."/>
            <person name="Pootakham W."/>
            <person name="Roje S."/>
            <person name="Rose A."/>
            <person name="Stahlberg E."/>
            <person name="Terauchi A.M."/>
            <person name="Yang P."/>
            <person name="Ball S."/>
            <person name="Bowler C."/>
            <person name="Dieckmann C.L."/>
            <person name="Gladyshev V.N."/>
            <person name="Green P."/>
            <person name="Jorgensen R."/>
            <person name="Mayfield S."/>
            <person name="Mueller-Roeber B."/>
            <person name="Rajamani S."/>
            <person name="Sayre R.T."/>
            <person name="Brokstein P."/>
            <person name="Dubchak I."/>
            <person name="Goodstein D."/>
            <person name="Hornick L."/>
            <person name="Huang Y.W."/>
            <person name="Jhaveri J."/>
            <person name="Luo Y."/>
            <person name="Martinez D."/>
            <person name="Ngau W.C."/>
            <person name="Otillar B."/>
            <person name="Poliakov A."/>
            <person name="Porter A."/>
            <person name="Szajkowski L."/>
            <person name="Werner G."/>
            <person name="Zhou K."/>
            <person name="Grigoriev I.V."/>
            <person name="Rokhsar D.S."/>
            <person name="Grossman A.R."/>
        </authorList>
    </citation>
    <scope>NUCLEOTIDE SEQUENCE [LARGE SCALE GENOMIC DNA]</scope>
    <source>
        <strain evidence="5">CC-503</strain>
    </source>
</reference>
<dbReference type="OrthoDB" id="537336at2759"/>
<keyword evidence="5" id="KW-1185">Reference proteome</keyword>
<evidence type="ECO:0000256" key="3">
    <source>
        <dbReference type="SAM" id="SignalP"/>
    </source>
</evidence>
<keyword evidence="2" id="KW-1133">Transmembrane helix</keyword>
<feature type="region of interest" description="Disordered" evidence="1">
    <location>
        <begin position="420"/>
        <end position="452"/>
    </location>
</feature>
<dbReference type="GeneID" id="5725926"/>
<evidence type="ECO:0000313" key="5">
    <source>
        <dbReference type="Proteomes" id="UP000006906"/>
    </source>
</evidence>
<keyword evidence="2" id="KW-0812">Transmembrane</keyword>
<dbReference type="RefSeq" id="XP_042928052.1">
    <property type="nucleotide sequence ID" value="XM_043058138.1"/>
</dbReference>
<dbReference type="PaxDb" id="3055-EDO98218"/>
<evidence type="ECO:0000256" key="2">
    <source>
        <dbReference type="SAM" id="Phobius"/>
    </source>
</evidence>
<dbReference type="AlphaFoldDB" id="A0A2K3E4U6"/>
<dbReference type="ExpressionAtlas" id="A0A2K3E4U6">
    <property type="expression patterns" value="baseline"/>
</dbReference>
<dbReference type="EMBL" id="CM008962">
    <property type="protein sequence ID" value="PNW87814.1"/>
    <property type="molecule type" value="Genomic_DNA"/>
</dbReference>
<dbReference type="InParanoid" id="A0A2K3E4U6"/>
<feature type="transmembrane region" description="Helical" evidence="2">
    <location>
        <begin position="635"/>
        <end position="654"/>
    </location>
</feature>
<feature type="compositionally biased region" description="Gly residues" evidence="1">
    <location>
        <begin position="116"/>
        <end position="125"/>
    </location>
</feature>
<feature type="transmembrane region" description="Helical" evidence="2">
    <location>
        <begin position="765"/>
        <end position="789"/>
    </location>
</feature>
<feature type="transmembrane region" description="Helical" evidence="2">
    <location>
        <begin position="660"/>
        <end position="679"/>
    </location>
</feature>
<name>A0A2K3E4U6_CHLRE</name>
<dbReference type="Proteomes" id="UP000006906">
    <property type="component" value="Chromosome 1"/>
</dbReference>
<keyword evidence="2" id="KW-0472">Membrane</keyword>
<dbReference type="KEGG" id="cre:CHLRE_01g003150v5"/>
<evidence type="ECO:0000256" key="1">
    <source>
        <dbReference type="SAM" id="MobiDB-lite"/>
    </source>
</evidence>
<sequence>MWRWQRIVVALLGAYLVQRSSAAPTSQSTGGAKATGLSAASGPRITANDTHIIVYGSGNDTFDPAVLPGVEGLYGTIRHIGFHGVQLPDTLPSNWSRFSALRSLVIDCAVAKPAGAGGGGSGSGSPSGRPPPGPRPQLYGSEAQLGSLKAFIEFKQGSAVSRLSVLNCGMQGEFGSVWRRYMSGVQVVNLTGNALTGNFTSIDDFEEVCTPDFAGDDYADPDCTSANLHVLDVSSNALAGPISTGAALGDDITDAVCSTGCLTLVLVRGVARPEVLCMAPLLVHAADNPGLQLRPGLRYASGYVTGDRSNWCFEPASRWVLPVLWSLFLSLLAGVLAITLYARVRLRRVPFRIHSPSFDVLARSNGTPLAPLPTSSSAKAAAAAAASGAYMGLPGGGGGGAGGSASAVEMELMERQAMIPKTGPASGASPGGGSPAALPVSSSPLPPGGIGVNGANGDTAVVTVATGMGGRAGHKAGGGGGGGGGGGLLGRLKAGGIAVRRDTSGMRAALTAGMADSAGAAGAGGGGGGGGGGDELFTLESDEEVEAGRGMGLELAEAGAAGPGSSPGGMGGLTLGERAAAAAAGRRVTGGGLEGGGELGGGVVAVPSGGRTWGGWWRGVGAWALDVLGMQLRTLLVLGMFGLECYWAYGLILYRGGWQLLVLIPNYLEHTLAGIAMLRAFMAGTHGRWKWVAPVPLLPFGMASAYLIYGFFAYPFGLANIGPLSWDKFIDLMDSCGVLSSTCWAIFSSLAYWQGNSVSTSYQYFNTDIFLGMMLLCFVDLLSTAHHLAATLQVPFKQWLRKELDVRRIRHEPDKSHRLALGDGDL</sequence>